<reference evidence="3 4" key="1">
    <citation type="submission" date="2020-02" db="EMBL/GenBank/DDBJ databases">
        <title>Sequencing the genomes of 1000 actinobacteria strains.</title>
        <authorList>
            <person name="Klenk H.-P."/>
        </authorList>
    </citation>
    <scope>NUCLEOTIDE SEQUENCE [LARGE SCALE GENOMIC DNA]</scope>
    <source>
        <strain evidence="3 4">DSM 27960</strain>
    </source>
</reference>
<keyword evidence="4" id="KW-1185">Reference proteome</keyword>
<feature type="transmembrane region" description="Helical" evidence="2">
    <location>
        <begin position="184"/>
        <end position="204"/>
    </location>
</feature>
<evidence type="ECO:0000313" key="4">
    <source>
        <dbReference type="Proteomes" id="UP000541033"/>
    </source>
</evidence>
<feature type="transmembrane region" description="Helical" evidence="2">
    <location>
        <begin position="86"/>
        <end position="103"/>
    </location>
</feature>
<feature type="region of interest" description="Disordered" evidence="1">
    <location>
        <begin position="255"/>
        <end position="277"/>
    </location>
</feature>
<evidence type="ECO:0008006" key="5">
    <source>
        <dbReference type="Google" id="ProtNLM"/>
    </source>
</evidence>
<feature type="transmembrane region" description="Helical" evidence="2">
    <location>
        <begin position="115"/>
        <end position="135"/>
    </location>
</feature>
<protein>
    <recommendedName>
        <fullName evidence="5">DUF3159 domain-containing protein</fullName>
    </recommendedName>
</protein>
<organism evidence="3 4">
    <name type="scientific">Lysinibacter cavernae</name>
    <dbReference type="NCBI Taxonomy" id="1640652"/>
    <lineage>
        <taxon>Bacteria</taxon>
        <taxon>Bacillati</taxon>
        <taxon>Actinomycetota</taxon>
        <taxon>Actinomycetes</taxon>
        <taxon>Micrococcales</taxon>
        <taxon>Microbacteriaceae</taxon>
        <taxon>Lysinibacter</taxon>
    </lineage>
</organism>
<feature type="transmembrane region" description="Helical" evidence="2">
    <location>
        <begin position="61"/>
        <end position="80"/>
    </location>
</feature>
<dbReference type="Proteomes" id="UP000541033">
    <property type="component" value="Unassembled WGS sequence"/>
</dbReference>
<feature type="transmembrane region" description="Helical" evidence="2">
    <location>
        <begin position="216"/>
        <end position="240"/>
    </location>
</feature>
<sequence length="277" mass="28966">MTEPESLDAASSDANEPPIDGAPDAAERAQSRVPSGGLAGSLSRAASGEALTKSALLDSIGGYRGILESILPGIVFLVTYVLTHELVPSVIAPVAIGLVFFVIRLAQRQPLVSALSGLVGIAFCVVIALLTGRALDYYVTGFFTNIAWGLGLLISVLVGWPLIGVAIGFLTGQGTAWRKDRRSFRVMMLVTLLWVGVFGLRLLVQLPMYYAEQIEALGVARLVMGIPLFVVAIGASWLIVRSTLAANKAASSDADTALSTEGDAHGENDAASGTTPK</sequence>
<evidence type="ECO:0000256" key="2">
    <source>
        <dbReference type="SAM" id="Phobius"/>
    </source>
</evidence>
<gene>
    <name evidence="3" type="ORF">FHX76_000534</name>
</gene>
<feature type="region of interest" description="Disordered" evidence="1">
    <location>
        <begin position="1"/>
        <end position="37"/>
    </location>
</feature>
<dbReference type="Pfam" id="PF11361">
    <property type="entry name" value="DUF3159"/>
    <property type="match status" value="1"/>
</dbReference>
<feature type="transmembrane region" description="Helical" evidence="2">
    <location>
        <begin position="147"/>
        <end position="172"/>
    </location>
</feature>
<name>A0A7X5QZ62_9MICO</name>
<dbReference type="InterPro" id="IPR016566">
    <property type="entry name" value="UCP010219"/>
</dbReference>
<evidence type="ECO:0000313" key="3">
    <source>
        <dbReference type="EMBL" id="NIH52666.1"/>
    </source>
</evidence>
<keyword evidence="2" id="KW-0812">Transmembrane</keyword>
<keyword evidence="2" id="KW-1133">Transmembrane helix</keyword>
<evidence type="ECO:0000256" key="1">
    <source>
        <dbReference type="SAM" id="MobiDB-lite"/>
    </source>
</evidence>
<comment type="caution">
    <text evidence="3">The sequence shown here is derived from an EMBL/GenBank/DDBJ whole genome shotgun (WGS) entry which is preliminary data.</text>
</comment>
<dbReference type="EMBL" id="JAAMOX010000001">
    <property type="protein sequence ID" value="NIH52666.1"/>
    <property type="molecule type" value="Genomic_DNA"/>
</dbReference>
<accession>A0A7X5QZ62</accession>
<dbReference type="AlphaFoldDB" id="A0A7X5QZ62"/>
<proteinExistence type="predicted"/>
<dbReference type="RefSeq" id="WP_167147545.1">
    <property type="nucleotide sequence ID" value="NZ_JAAMOX010000001.1"/>
</dbReference>
<keyword evidence="2" id="KW-0472">Membrane</keyword>